<dbReference type="EMBL" id="KI296449">
    <property type="protein sequence ID" value="ESA01451.1"/>
    <property type="molecule type" value="Genomic_DNA"/>
</dbReference>
<organism evidence="1">
    <name type="scientific">Rhizophagus irregularis (strain DAOM 181602 / DAOM 197198 / MUCL 43194)</name>
    <name type="common">Arbuscular mycorrhizal fungus</name>
    <name type="synonym">Glomus intraradices</name>
    <dbReference type="NCBI Taxonomy" id="747089"/>
    <lineage>
        <taxon>Eukaryota</taxon>
        <taxon>Fungi</taxon>
        <taxon>Fungi incertae sedis</taxon>
        <taxon>Mucoromycota</taxon>
        <taxon>Glomeromycotina</taxon>
        <taxon>Glomeromycetes</taxon>
        <taxon>Glomerales</taxon>
        <taxon>Glomeraceae</taxon>
        <taxon>Rhizophagus</taxon>
    </lineage>
</organism>
<reference evidence="1" key="1">
    <citation type="submission" date="2013-07" db="EMBL/GenBank/DDBJ databases">
        <title>The genome of an arbuscular mycorrhizal fungus provides insights into the evolution of the oldest plant symbiosis.</title>
        <authorList>
            <consortium name="DOE Joint Genome Institute"/>
            <person name="Tisserant E."/>
            <person name="Malbreil M."/>
            <person name="Kuo A."/>
            <person name="Kohler A."/>
            <person name="Symeonidi A."/>
            <person name="Balestrini R."/>
            <person name="Charron P."/>
            <person name="Duensing N."/>
            <person name="Frei-dit-Frey N."/>
            <person name="Gianinazzi-Pearson V."/>
            <person name="Gilbert B."/>
            <person name="Handa Y."/>
            <person name="Hijri M."/>
            <person name="Kaul R."/>
            <person name="Kawaguchi M."/>
            <person name="Krajinski F."/>
            <person name="Lammers P."/>
            <person name="Lapierre D."/>
            <person name="Masclaux F.G."/>
            <person name="Murat C."/>
            <person name="Morin E."/>
            <person name="Ndikumana S."/>
            <person name="Pagni M."/>
            <person name="Petitpierre D."/>
            <person name="Requena N."/>
            <person name="Rosikiewicz P."/>
            <person name="Riley R."/>
            <person name="Saito K."/>
            <person name="San Clemente H."/>
            <person name="Shapiro H."/>
            <person name="van Tuinen D."/>
            <person name="Becard G."/>
            <person name="Bonfante P."/>
            <person name="Paszkowski U."/>
            <person name="Shachar-Hill Y."/>
            <person name="Young J.P."/>
            <person name="Sanders I.R."/>
            <person name="Henrissat B."/>
            <person name="Rensing S.A."/>
            <person name="Grigoriev I.V."/>
            <person name="Corradi N."/>
            <person name="Roux C."/>
            <person name="Martin F."/>
        </authorList>
    </citation>
    <scope>NUCLEOTIDE SEQUENCE</scope>
    <source>
        <strain evidence="1">DAOM 197198</strain>
    </source>
</reference>
<dbReference type="HOGENOM" id="CLU_1928702_0_0_1"/>
<accession>U9TDK8</accession>
<gene>
    <name evidence="1" type="ORF">GLOINDRAFT_7489</name>
</gene>
<dbReference type="VEuPathDB" id="FungiDB:RhiirFUN_016613"/>
<name>U9TDK8_RHIID</name>
<protein>
    <submittedName>
        <fullName evidence="1">Uncharacterized protein</fullName>
    </submittedName>
</protein>
<evidence type="ECO:0000313" key="1">
    <source>
        <dbReference type="EMBL" id="ESA01451.1"/>
    </source>
</evidence>
<proteinExistence type="predicted"/>
<sequence length="144" mass="17286">MSRQLPRFIFVDTIQDPQSLIQEINELAAKMKYTFTLPIKELIIPNSSTPQNSFFMFKRDQMAKMTGMENLKKKYYKYKPLFELLYKLQVMYKNKEFQHISTNIQNTNDATNEFGEAIDHFIDNDPEIRSMLNELFDEMDRKRH</sequence>
<dbReference type="AlphaFoldDB" id="U9TDK8"/>